<protein>
    <submittedName>
        <fullName evidence="10">UDP-glucose:undecaprenyl-phosphate glucose-1-phosphate transferase</fullName>
        <ecNumber evidence="10">2.7.8.31</ecNumber>
    </submittedName>
</protein>
<evidence type="ECO:0000256" key="7">
    <source>
        <dbReference type="SAM" id="MobiDB-lite"/>
    </source>
</evidence>
<dbReference type="AlphaFoldDB" id="A0A517STW3"/>
<feature type="domain" description="Bacterial sugar transferase" evidence="9">
    <location>
        <begin position="307"/>
        <end position="490"/>
    </location>
</feature>
<evidence type="ECO:0000256" key="1">
    <source>
        <dbReference type="ARBA" id="ARBA00004141"/>
    </source>
</evidence>
<name>A0A517STW3_9BACT</name>
<accession>A0A517STW3</accession>
<proteinExistence type="inferred from homology"/>
<dbReference type="Gene3D" id="3.40.50.720">
    <property type="entry name" value="NAD(P)-binding Rossmann-like Domain"/>
    <property type="match status" value="1"/>
</dbReference>
<evidence type="ECO:0000256" key="8">
    <source>
        <dbReference type="SAM" id="Phobius"/>
    </source>
</evidence>
<keyword evidence="4 8" id="KW-0812">Transmembrane</keyword>
<dbReference type="PANTHER" id="PTHR30576:SF0">
    <property type="entry name" value="UNDECAPRENYL-PHOSPHATE N-ACETYLGALACTOSAMINYL 1-PHOSPHATE TRANSFERASE-RELATED"/>
    <property type="match status" value="1"/>
</dbReference>
<dbReference type="PANTHER" id="PTHR30576">
    <property type="entry name" value="COLANIC BIOSYNTHESIS UDP-GLUCOSE LIPID CARRIER TRANSFERASE"/>
    <property type="match status" value="1"/>
</dbReference>
<organism evidence="10 11">
    <name type="scientific">Stieleria bergensis</name>
    <dbReference type="NCBI Taxonomy" id="2528025"/>
    <lineage>
        <taxon>Bacteria</taxon>
        <taxon>Pseudomonadati</taxon>
        <taxon>Planctomycetota</taxon>
        <taxon>Planctomycetia</taxon>
        <taxon>Pirellulales</taxon>
        <taxon>Pirellulaceae</taxon>
        <taxon>Stieleria</taxon>
    </lineage>
</organism>
<feature type="transmembrane region" description="Helical" evidence="8">
    <location>
        <begin position="119"/>
        <end position="137"/>
    </location>
</feature>
<dbReference type="InterPro" id="IPR003362">
    <property type="entry name" value="Bact_transf"/>
</dbReference>
<dbReference type="InterPro" id="IPR036291">
    <property type="entry name" value="NAD(P)-bd_dom_sf"/>
</dbReference>
<evidence type="ECO:0000256" key="5">
    <source>
        <dbReference type="ARBA" id="ARBA00022989"/>
    </source>
</evidence>
<keyword evidence="3 10" id="KW-0808">Transferase</keyword>
<evidence type="ECO:0000313" key="10">
    <source>
        <dbReference type="EMBL" id="QDT59567.1"/>
    </source>
</evidence>
<gene>
    <name evidence="10" type="primary">wcaJ</name>
    <name evidence="10" type="ORF">SV7mr_20760</name>
</gene>
<feature type="compositionally biased region" description="Polar residues" evidence="7">
    <location>
        <begin position="198"/>
        <end position="214"/>
    </location>
</feature>
<dbReference type="InterPro" id="IPR017475">
    <property type="entry name" value="EPS_sugar_tfrase"/>
</dbReference>
<reference evidence="10 11" key="1">
    <citation type="submission" date="2019-02" db="EMBL/GenBank/DDBJ databases">
        <title>Deep-cultivation of Planctomycetes and their phenomic and genomic characterization uncovers novel biology.</title>
        <authorList>
            <person name="Wiegand S."/>
            <person name="Jogler M."/>
            <person name="Boedeker C."/>
            <person name="Pinto D."/>
            <person name="Vollmers J."/>
            <person name="Rivas-Marin E."/>
            <person name="Kohn T."/>
            <person name="Peeters S.H."/>
            <person name="Heuer A."/>
            <person name="Rast P."/>
            <person name="Oberbeckmann S."/>
            <person name="Bunk B."/>
            <person name="Jeske O."/>
            <person name="Meyerdierks A."/>
            <person name="Storesund J.E."/>
            <person name="Kallscheuer N."/>
            <person name="Luecker S."/>
            <person name="Lage O.M."/>
            <person name="Pohl T."/>
            <person name="Merkel B.J."/>
            <person name="Hornburger P."/>
            <person name="Mueller R.-W."/>
            <person name="Bruemmer F."/>
            <person name="Labrenz M."/>
            <person name="Spormann A.M."/>
            <person name="Op den Camp H."/>
            <person name="Overmann J."/>
            <person name="Amann R."/>
            <person name="Jetten M.S.M."/>
            <person name="Mascher T."/>
            <person name="Medema M.H."/>
            <person name="Devos D.P."/>
            <person name="Kaster A.-K."/>
            <person name="Ovreas L."/>
            <person name="Rohde M."/>
            <person name="Galperin M.Y."/>
            <person name="Jogler C."/>
        </authorList>
    </citation>
    <scope>NUCLEOTIDE SEQUENCE [LARGE SCALE GENOMIC DNA]</scope>
    <source>
        <strain evidence="10 11">SV_7m_r</strain>
    </source>
</reference>
<evidence type="ECO:0000256" key="6">
    <source>
        <dbReference type="ARBA" id="ARBA00023136"/>
    </source>
</evidence>
<dbReference type="EMBL" id="CP036272">
    <property type="protein sequence ID" value="QDT59567.1"/>
    <property type="molecule type" value="Genomic_DNA"/>
</dbReference>
<dbReference type="SUPFAM" id="SSF51735">
    <property type="entry name" value="NAD(P)-binding Rossmann-fold domains"/>
    <property type="match status" value="1"/>
</dbReference>
<keyword evidence="11" id="KW-1185">Reference proteome</keyword>
<dbReference type="Pfam" id="PF13727">
    <property type="entry name" value="CoA_binding_3"/>
    <property type="match status" value="1"/>
</dbReference>
<dbReference type="GO" id="GO:0089702">
    <property type="term" value="F:undecaprenyl-phosphate glucose phosphotransferase activity"/>
    <property type="evidence" value="ECO:0007669"/>
    <property type="project" value="UniProtKB-EC"/>
</dbReference>
<dbReference type="Pfam" id="PF02397">
    <property type="entry name" value="Bac_transf"/>
    <property type="match status" value="1"/>
</dbReference>
<dbReference type="InterPro" id="IPR017473">
    <property type="entry name" value="Undecaprenyl-P_gluc_Ptfrase"/>
</dbReference>
<dbReference type="OrthoDB" id="9766874at2"/>
<comment type="subcellular location">
    <subcellularLocation>
        <location evidence="1">Membrane</location>
        <topology evidence="1">Multi-pass membrane protein</topology>
    </subcellularLocation>
</comment>
<dbReference type="Proteomes" id="UP000315003">
    <property type="component" value="Chromosome"/>
</dbReference>
<feature type="region of interest" description="Disordered" evidence="7">
    <location>
        <begin position="191"/>
        <end position="214"/>
    </location>
</feature>
<dbReference type="NCBIfam" id="TIGR03023">
    <property type="entry name" value="WcaJ_sugtrans"/>
    <property type="match status" value="1"/>
</dbReference>
<keyword evidence="6 8" id="KW-0472">Membrane</keyword>
<sequence length="497" mass="55875">MSTLSKPTHSKQAPSIWTERRLLDLLQPAIDSLTIFASLWLVRWCVVGVFDQQTAILGLATICGYLFSSQITGLRHANTLHSADREITTIAWSWSLTVVILCVLAFLTRYAEPFARRNLLLWLLLAPSMMAFGRMLFRIVMASRYKRNFGVRRVAIAGMNVLGKQTALNLQNNPTLGMQLVGAFDDRNPLRTIKESDQTPSDTNDRSPTGLAQSQAPDQYHLVGTLEEMVSRCKAGQIDTVLVTLPMRAEERIRYVLDQLSDTTASVYIVPDFYVFELQHSQWTNLGGIPAVSVFENPFFGMDGASKRICDLLLGSFALILAALPMTLIAIAIKLTSKGPIIFRQKRYGLDGKEIDVWKFRSMSTCDNGPVIKQATKHDARITPLGNILRKTSLDELPQLFNVVQGTMSLVGPRPHATAHNEAYRSLIQGYMLRHKVKPGITGLAQVNGCRGETDTLDKMEARVHWDHQYIRNWTLLMDIRILVKTLRVAWKQETAY</sequence>
<dbReference type="EC" id="2.7.8.31" evidence="10"/>
<feature type="transmembrane region" description="Helical" evidence="8">
    <location>
        <begin position="312"/>
        <end position="333"/>
    </location>
</feature>
<evidence type="ECO:0000256" key="4">
    <source>
        <dbReference type="ARBA" id="ARBA00022692"/>
    </source>
</evidence>
<comment type="similarity">
    <text evidence="2">Belongs to the bacterial sugar transferase family.</text>
</comment>
<evidence type="ECO:0000313" key="11">
    <source>
        <dbReference type="Proteomes" id="UP000315003"/>
    </source>
</evidence>
<feature type="transmembrane region" description="Helical" evidence="8">
    <location>
        <begin position="87"/>
        <end position="107"/>
    </location>
</feature>
<evidence type="ECO:0000259" key="9">
    <source>
        <dbReference type="Pfam" id="PF02397"/>
    </source>
</evidence>
<dbReference type="GO" id="GO:0016020">
    <property type="term" value="C:membrane"/>
    <property type="evidence" value="ECO:0007669"/>
    <property type="project" value="UniProtKB-SubCell"/>
</dbReference>
<dbReference type="NCBIfam" id="TIGR03025">
    <property type="entry name" value="EPS_sugtrans"/>
    <property type="match status" value="1"/>
</dbReference>
<evidence type="ECO:0000256" key="3">
    <source>
        <dbReference type="ARBA" id="ARBA00022679"/>
    </source>
</evidence>
<evidence type="ECO:0000256" key="2">
    <source>
        <dbReference type="ARBA" id="ARBA00006464"/>
    </source>
</evidence>
<feature type="transmembrane region" description="Helical" evidence="8">
    <location>
        <begin position="54"/>
        <end position="75"/>
    </location>
</feature>
<dbReference type="RefSeq" id="WP_145271535.1">
    <property type="nucleotide sequence ID" value="NZ_CP036272.1"/>
</dbReference>
<keyword evidence="5 8" id="KW-1133">Transmembrane helix</keyword>